<feature type="compositionally biased region" description="Acidic residues" evidence="1">
    <location>
        <begin position="235"/>
        <end position="249"/>
    </location>
</feature>
<feature type="compositionally biased region" description="Polar residues" evidence="1">
    <location>
        <begin position="76"/>
        <end position="86"/>
    </location>
</feature>
<protein>
    <submittedName>
        <fullName evidence="2">Uncharacterized protein</fullName>
    </submittedName>
</protein>
<feature type="compositionally biased region" description="Low complexity" evidence="1">
    <location>
        <begin position="45"/>
        <end position="65"/>
    </location>
</feature>
<proteinExistence type="predicted"/>
<dbReference type="EMBL" id="PVWQ01000018">
    <property type="protein sequence ID" value="RDW60354.1"/>
    <property type="molecule type" value="Genomic_DNA"/>
</dbReference>
<evidence type="ECO:0000313" key="2">
    <source>
        <dbReference type="EMBL" id="RDW60354.1"/>
    </source>
</evidence>
<feature type="region of interest" description="Disordered" evidence="1">
    <location>
        <begin position="1"/>
        <end position="88"/>
    </location>
</feature>
<feature type="region of interest" description="Disordered" evidence="1">
    <location>
        <begin position="235"/>
        <end position="270"/>
    </location>
</feature>
<evidence type="ECO:0000313" key="3">
    <source>
        <dbReference type="Proteomes" id="UP000256690"/>
    </source>
</evidence>
<dbReference type="Proteomes" id="UP000256690">
    <property type="component" value="Unassembled WGS sequence"/>
</dbReference>
<dbReference type="AlphaFoldDB" id="A0A3D8QG14"/>
<sequence length="270" mass="30279">MPLSYDIPTSSPEWPPSVVEETPPPVELEETPSPGPLEIEETLLSEESNTVLSSPSTTSESPLAAADHEAAGPSNIPDSSPNTALQNPLLMPITNTNVSSGWPIPRTTYYTFLNEFVVLDDLVQLPETVHPTRPVSARAMAVERFALSCAIQHLNRHIRNWIMHHPSPTHIGNLHEHEGVQEMLSVIDFYGYYLTLPQVHWHFTWSIYKLRVFRVSNNQYCLHARDAGAEVRYLEDDEDDELEDEDDKEIVETKERVAGDGASGRMDIGN</sequence>
<reference evidence="2 3" key="1">
    <citation type="journal article" date="2018" name="IMA Fungus">
        <title>IMA Genome-F 9: Draft genome sequence of Annulohypoxylon stygium, Aspergillus mulundensis, Berkeleyomyces basicola (syn. Thielaviopsis basicola), Ceratocystis smalleyi, two Cercospora beticola strains, Coleophoma cylindrospora, Fusarium fracticaudum, Phialophora cf. hyalina, and Morchella septimelata.</title>
        <authorList>
            <person name="Wingfield B.D."/>
            <person name="Bills G.F."/>
            <person name="Dong Y."/>
            <person name="Huang W."/>
            <person name="Nel W.J."/>
            <person name="Swalarsk-Parry B.S."/>
            <person name="Vaghefi N."/>
            <person name="Wilken P.M."/>
            <person name="An Z."/>
            <person name="de Beer Z.W."/>
            <person name="De Vos L."/>
            <person name="Chen L."/>
            <person name="Duong T.A."/>
            <person name="Gao Y."/>
            <person name="Hammerbacher A."/>
            <person name="Kikkert J.R."/>
            <person name="Li Y."/>
            <person name="Li H."/>
            <person name="Li K."/>
            <person name="Li Q."/>
            <person name="Liu X."/>
            <person name="Ma X."/>
            <person name="Naidoo K."/>
            <person name="Pethybridge S.J."/>
            <person name="Sun J."/>
            <person name="Steenkamp E.T."/>
            <person name="van der Nest M.A."/>
            <person name="van Wyk S."/>
            <person name="Wingfield M.J."/>
            <person name="Xiong C."/>
            <person name="Yue Q."/>
            <person name="Zhang X."/>
        </authorList>
    </citation>
    <scope>NUCLEOTIDE SEQUENCE [LARGE SCALE GENOMIC DNA]</scope>
    <source>
        <strain evidence="2 3">DSM 5745</strain>
    </source>
</reference>
<dbReference type="GeneID" id="38121182"/>
<organism evidence="2 3">
    <name type="scientific">Aspergillus mulundensis</name>
    <dbReference type="NCBI Taxonomy" id="1810919"/>
    <lineage>
        <taxon>Eukaryota</taxon>
        <taxon>Fungi</taxon>
        <taxon>Dikarya</taxon>
        <taxon>Ascomycota</taxon>
        <taxon>Pezizomycotina</taxon>
        <taxon>Eurotiomycetes</taxon>
        <taxon>Eurotiomycetidae</taxon>
        <taxon>Eurotiales</taxon>
        <taxon>Aspergillaceae</taxon>
        <taxon>Aspergillus</taxon>
        <taxon>Aspergillus subgen. Nidulantes</taxon>
    </lineage>
</organism>
<name>A0A3D8QG14_9EURO</name>
<evidence type="ECO:0000256" key="1">
    <source>
        <dbReference type="SAM" id="MobiDB-lite"/>
    </source>
</evidence>
<gene>
    <name evidence="2" type="ORF">DSM5745_10812</name>
</gene>
<comment type="caution">
    <text evidence="2">The sequence shown here is derived from an EMBL/GenBank/DDBJ whole genome shotgun (WGS) entry which is preliminary data.</text>
</comment>
<keyword evidence="3" id="KW-1185">Reference proteome</keyword>
<dbReference type="RefSeq" id="XP_026598466.1">
    <property type="nucleotide sequence ID" value="XM_026752828.1"/>
</dbReference>
<feature type="compositionally biased region" description="Low complexity" evidence="1">
    <location>
        <begin position="8"/>
        <end position="21"/>
    </location>
</feature>
<accession>A0A3D8QG14</accession>